<organism evidence="2 3">
    <name type="scientific">Exophiala oligosperma</name>
    <dbReference type="NCBI Taxonomy" id="215243"/>
    <lineage>
        <taxon>Eukaryota</taxon>
        <taxon>Fungi</taxon>
        <taxon>Dikarya</taxon>
        <taxon>Ascomycota</taxon>
        <taxon>Pezizomycotina</taxon>
        <taxon>Eurotiomycetes</taxon>
        <taxon>Chaetothyriomycetidae</taxon>
        <taxon>Chaetothyriales</taxon>
        <taxon>Herpotrichiellaceae</taxon>
        <taxon>Exophiala</taxon>
    </lineage>
</organism>
<evidence type="ECO:0000313" key="2">
    <source>
        <dbReference type="EMBL" id="KIW45179.1"/>
    </source>
</evidence>
<dbReference type="RefSeq" id="XP_016265395.1">
    <property type="nucleotide sequence ID" value="XM_016404390.1"/>
</dbReference>
<dbReference type="Proteomes" id="UP000053342">
    <property type="component" value="Unassembled WGS sequence"/>
</dbReference>
<reference evidence="2 3" key="1">
    <citation type="submission" date="2015-01" db="EMBL/GenBank/DDBJ databases">
        <title>The Genome Sequence of Exophiala oligosperma CBS72588.</title>
        <authorList>
            <consortium name="The Broad Institute Genomics Platform"/>
            <person name="Cuomo C."/>
            <person name="de Hoog S."/>
            <person name="Gorbushina A."/>
            <person name="Stielow B."/>
            <person name="Teixiera M."/>
            <person name="Abouelleil A."/>
            <person name="Chapman S.B."/>
            <person name="Priest M."/>
            <person name="Young S.K."/>
            <person name="Wortman J."/>
            <person name="Nusbaum C."/>
            <person name="Birren B."/>
        </authorList>
    </citation>
    <scope>NUCLEOTIDE SEQUENCE [LARGE SCALE GENOMIC DNA]</scope>
    <source>
        <strain evidence="2 3">CBS 72588</strain>
    </source>
</reference>
<feature type="transmembrane region" description="Helical" evidence="1">
    <location>
        <begin position="15"/>
        <end position="37"/>
    </location>
</feature>
<keyword evidence="3" id="KW-1185">Reference proteome</keyword>
<accession>A0A0D2EB08</accession>
<feature type="transmembrane region" description="Helical" evidence="1">
    <location>
        <begin position="49"/>
        <end position="82"/>
    </location>
</feature>
<keyword evidence="1" id="KW-1133">Transmembrane helix</keyword>
<keyword evidence="1" id="KW-0812">Transmembrane</keyword>
<dbReference type="VEuPathDB" id="FungiDB:PV06_03582"/>
<keyword evidence="1" id="KW-0472">Membrane</keyword>
<evidence type="ECO:0000256" key="1">
    <source>
        <dbReference type="SAM" id="Phobius"/>
    </source>
</evidence>
<dbReference type="AlphaFoldDB" id="A0A0D2EB08"/>
<proteinExistence type="predicted"/>
<dbReference type="HOGENOM" id="CLU_2133543_0_0_1"/>
<dbReference type="GeneID" id="27355656"/>
<gene>
    <name evidence="2" type="ORF">PV06_03582</name>
</gene>
<name>A0A0D2EB08_9EURO</name>
<protein>
    <submittedName>
        <fullName evidence="2">Uncharacterized protein</fullName>
    </submittedName>
</protein>
<evidence type="ECO:0000313" key="3">
    <source>
        <dbReference type="Proteomes" id="UP000053342"/>
    </source>
</evidence>
<dbReference type="EMBL" id="KN847334">
    <property type="protein sequence ID" value="KIW45179.1"/>
    <property type="molecule type" value="Genomic_DNA"/>
</dbReference>
<sequence length="113" mass="12437">MVWTCDGVEDCDLVFGEPVCLSVCLCLCDCLFVCLSVESGWSWGWDLGWLMVVMLGTWCWCCGVVVLWCCGVVVLWCCGVGVGVGVDGMEDSWMALMPWFMPLASLALRGSWC</sequence>